<protein>
    <submittedName>
        <fullName evidence="1">Uncharacterized protein</fullName>
    </submittedName>
</protein>
<organism evidence="1">
    <name type="scientific">Arundo donax</name>
    <name type="common">Giant reed</name>
    <name type="synonym">Donax arundinaceus</name>
    <dbReference type="NCBI Taxonomy" id="35708"/>
    <lineage>
        <taxon>Eukaryota</taxon>
        <taxon>Viridiplantae</taxon>
        <taxon>Streptophyta</taxon>
        <taxon>Embryophyta</taxon>
        <taxon>Tracheophyta</taxon>
        <taxon>Spermatophyta</taxon>
        <taxon>Magnoliopsida</taxon>
        <taxon>Liliopsida</taxon>
        <taxon>Poales</taxon>
        <taxon>Poaceae</taxon>
        <taxon>PACMAD clade</taxon>
        <taxon>Arundinoideae</taxon>
        <taxon>Arundineae</taxon>
        <taxon>Arundo</taxon>
    </lineage>
</organism>
<name>A0A0A8XYR2_ARUDO</name>
<reference evidence="1" key="1">
    <citation type="submission" date="2014-09" db="EMBL/GenBank/DDBJ databases">
        <authorList>
            <person name="Magalhaes I.L.F."/>
            <person name="Oliveira U."/>
            <person name="Santos F.R."/>
            <person name="Vidigal T.H.D.A."/>
            <person name="Brescovit A.D."/>
            <person name="Santos A.J."/>
        </authorList>
    </citation>
    <scope>NUCLEOTIDE SEQUENCE</scope>
    <source>
        <tissue evidence="1">Shoot tissue taken approximately 20 cm above the soil surface</tissue>
    </source>
</reference>
<evidence type="ECO:0000313" key="1">
    <source>
        <dbReference type="EMBL" id="JAD19006.1"/>
    </source>
</evidence>
<accession>A0A0A8XYR2</accession>
<dbReference type="AlphaFoldDB" id="A0A0A8XYR2"/>
<dbReference type="EMBL" id="GBRH01278889">
    <property type="protein sequence ID" value="JAD19006.1"/>
    <property type="molecule type" value="Transcribed_RNA"/>
</dbReference>
<proteinExistence type="predicted"/>
<sequence>MECKISLNDTNDIHLIMPLRYLHYKGRRTKQSFNMIESNEQN</sequence>
<reference evidence="1" key="2">
    <citation type="journal article" date="2015" name="Data Brief">
        <title>Shoot transcriptome of the giant reed, Arundo donax.</title>
        <authorList>
            <person name="Barrero R.A."/>
            <person name="Guerrero F.D."/>
            <person name="Moolhuijzen P."/>
            <person name="Goolsby J.A."/>
            <person name="Tidwell J."/>
            <person name="Bellgard S.E."/>
            <person name="Bellgard M.I."/>
        </authorList>
    </citation>
    <scope>NUCLEOTIDE SEQUENCE</scope>
    <source>
        <tissue evidence="1">Shoot tissue taken approximately 20 cm above the soil surface</tissue>
    </source>
</reference>